<sequence>MNNTNIFGTSKKSLAGIMYNILIDEGVVDADMSDTQRFTDCFLEVLKDYSLTLKTSVIE</sequence>
<name>A0A9X5CBE8_9FIRM</name>
<evidence type="ECO:0000313" key="1">
    <source>
        <dbReference type="EMBL" id="NDO71225.1"/>
    </source>
</evidence>
<protein>
    <submittedName>
        <fullName evidence="1">Uncharacterized protein</fullName>
    </submittedName>
</protein>
<gene>
    <name evidence="1" type="ORF">FMM80_22250</name>
</gene>
<accession>A0A9X5CBE8</accession>
<comment type="caution">
    <text evidence="1">The sequence shown here is derived from an EMBL/GenBank/DDBJ whole genome shotgun (WGS) entry which is preliminary data.</text>
</comment>
<proteinExistence type="predicted"/>
<reference evidence="1 2" key="1">
    <citation type="submission" date="2019-07" db="EMBL/GenBank/DDBJ databases">
        <title>Draft genome sequences of 15 bacterial species constituting the stable defined intestinal microbiota of the GM15 gnotobiotic mouse model.</title>
        <authorList>
            <person name="Elie C."/>
            <person name="Mathieu A."/>
            <person name="Saliou A."/>
            <person name="Darnaud M."/>
            <person name="Leulier F."/>
            <person name="Tamellini A."/>
        </authorList>
    </citation>
    <scope>NUCLEOTIDE SEQUENCE [LARGE SCALE GENOMIC DNA]</scope>
    <source>
        <strain evidence="2">ASF 502</strain>
    </source>
</reference>
<evidence type="ECO:0000313" key="2">
    <source>
        <dbReference type="Proteomes" id="UP000474104"/>
    </source>
</evidence>
<dbReference type="Proteomes" id="UP000474104">
    <property type="component" value="Unassembled WGS sequence"/>
</dbReference>
<organism evidence="1 2">
    <name type="scientific">Schaedlerella arabinosiphila</name>
    <dbReference type="NCBI Taxonomy" id="2044587"/>
    <lineage>
        <taxon>Bacteria</taxon>
        <taxon>Bacillati</taxon>
        <taxon>Bacillota</taxon>
        <taxon>Clostridia</taxon>
        <taxon>Lachnospirales</taxon>
        <taxon>Lachnospiraceae</taxon>
        <taxon>Schaedlerella</taxon>
    </lineage>
</organism>
<dbReference type="RefSeq" id="WP_004080277.1">
    <property type="nucleotide sequence ID" value="NZ_VIRB01000135.1"/>
</dbReference>
<dbReference type="AlphaFoldDB" id="A0A9X5CBE8"/>
<dbReference type="EMBL" id="VIRB01000135">
    <property type="protein sequence ID" value="NDO71225.1"/>
    <property type="molecule type" value="Genomic_DNA"/>
</dbReference>